<dbReference type="EMBL" id="JXRR01000014">
    <property type="protein sequence ID" value="KIL47743.1"/>
    <property type="molecule type" value="Genomic_DNA"/>
</dbReference>
<name>A0A0C2VUR5_9BACL</name>
<accession>A0A0C2VUR5</accession>
<evidence type="ECO:0000256" key="1">
    <source>
        <dbReference type="SAM" id="Coils"/>
    </source>
</evidence>
<proteinExistence type="predicted"/>
<evidence type="ECO:0000313" key="3">
    <source>
        <dbReference type="EMBL" id="KIL47743.1"/>
    </source>
</evidence>
<feature type="coiled-coil region" evidence="1">
    <location>
        <begin position="41"/>
        <end position="72"/>
    </location>
</feature>
<protein>
    <recommendedName>
        <fullName evidence="5">Swarming motility protein SwrB</fullName>
    </recommendedName>
</protein>
<keyword evidence="1" id="KW-0175">Coiled coil</keyword>
<dbReference type="Proteomes" id="UP000031972">
    <property type="component" value="Unassembled WGS sequence"/>
</dbReference>
<keyword evidence="2" id="KW-0812">Transmembrane</keyword>
<dbReference type="OrthoDB" id="1708317at2"/>
<keyword evidence="4" id="KW-1185">Reference proteome</keyword>
<dbReference type="RefSeq" id="WP_041057536.1">
    <property type="nucleotide sequence ID" value="NZ_JXRR01000014.1"/>
</dbReference>
<feature type="transmembrane region" description="Helical" evidence="2">
    <location>
        <begin position="6"/>
        <end position="24"/>
    </location>
</feature>
<evidence type="ECO:0000313" key="4">
    <source>
        <dbReference type="Proteomes" id="UP000031972"/>
    </source>
</evidence>
<keyword evidence="2" id="KW-1133">Transmembrane helix</keyword>
<sequence length="176" mass="20708">MIIFLLILSILFNLIAFLSIYLLFMRQNKLIHQEEKHKKTLNDFEETFTSYLEELKEDNENFLSKFEQIQQSPRIENIEYDTEKTTEKKQANAVVDNGVIGGQRDAVKKAARALAANRYKKKPVPHNQFEITEDESYEQKVFRYNKEGFSAAQIAKRLHKGQTEVELMLKFRNKSN</sequence>
<dbReference type="AlphaFoldDB" id="A0A0C2VUR5"/>
<evidence type="ECO:0000256" key="2">
    <source>
        <dbReference type="SAM" id="Phobius"/>
    </source>
</evidence>
<comment type="caution">
    <text evidence="3">The sequence shown here is derived from an EMBL/GenBank/DDBJ whole genome shotgun (WGS) entry which is preliminary data.</text>
</comment>
<organism evidence="3 4">
    <name type="scientific">Jeotgalibacillus campisalis</name>
    <dbReference type="NCBI Taxonomy" id="220754"/>
    <lineage>
        <taxon>Bacteria</taxon>
        <taxon>Bacillati</taxon>
        <taxon>Bacillota</taxon>
        <taxon>Bacilli</taxon>
        <taxon>Bacillales</taxon>
        <taxon>Caryophanaceae</taxon>
        <taxon>Jeotgalibacillus</taxon>
    </lineage>
</organism>
<dbReference type="PATRIC" id="fig|220754.4.peg.1929"/>
<gene>
    <name evidence="3" type="ORF">KR50_19100</name>
</gene>
<keyword evidence="2" id="KW-0472">Membrane</keyword>
<evidence type="ECO:0008006" key="5">
    <source>
        <dbReference type="Google" id="ProtNLM"/>
    </source>
</evidence>
<reference evidence="3 4" key="1">
    <citation type="submission" date="2015-01" db="EMBL/GenBank/DDBJ databases">
        <title>Jeotgalibacillus campisalis genome sequencing.</title>
        <authorList>
            <person name="Goh K.M."/>
            <person name="Chan K.-G."/>
            <person name="Yaakop A.S."/>
            <person name="Ee R."/>
            <person name="Gan H.M."/>
            <person name="Chan C.S."/>
        </authorList>
    </citation>
    <scope>NUCLEOTIDE SEQUENCE [LARGE SCALE GENOMIC DNA]</scope>
    <source>
        <strain evidence="3 4">SF-57</strain>
    </source>
</reference>